<gene>
    <name evidence="2" type="ORF">EV210_1091</name>
</gene>
<name>A0A4R1PXS2_9FIRM</name>
<comment type="caution">
    <text evidence="2">The sequence shown here is derived from an EMBL/GenBank/DDBJ whole genome shotgun (WGS) entry which is preliminary data.</text>
</comment>
<accession>A0A4R1PXS2</accession>
<keyword evidence="1" id="KW-0732">Signal</keyword>
<dbReference type="Proteomes" id="UP000295063">
    <property type="component" value="Unassembled WGS sequence"/>
</dbReference>
<dbReference type="AlphaFoldDB" id="A0A4R1PXS2"/>
<dbReference type="SUPFAM" id="SSF56935">
    <property type="entry name" value="Porins"/>
    <property type="match status" value="1"/>
</dbReference>
<sequence>MKKKALTAALAAAFVLTTAGSVFAAPIEFDGKFEHQYRYNTWDNMGNPAKYPDNQDGFKSTLILNATTNVGKNVDFFARFAAQHATIGKDFSDYATSSENTAAIDQFGFVFKDTNGFSYKLGRQDASVGATAILYNSSPYLGKYMFADGVTVTGKSGITDLKVIAVKEARSDKEDENKLFALSASYSPAPNWTLGGTLAKYDYEKSANKDTNHWAVNAGYDQGKASYFAEYAKSNADSDNSAYGLGVSYSPDAKNTFYAINYKIEELADMNDWTDYESGWKGMYYGYNYKYNKDTTLKLFLRDMKRVEDSSKQNTSFRTTVSIKF</sequence>
<dbReference type="OrthoDB" id="1676128at2"/>
<reference evidence="2 3" key="1">
    <citation type="submission" date="2019-03" db="EMBL/GenBank/DDBJ databases">
        <title>Genomic Encyclopedia of Type Strains, Phase IV (KMG-IV): sequencing the most valuable type-strain genomes for metagenomic binning, comparative biology and taxonomic classification.</title>
        <authorList>
            <person name="Goeker M."/>
        </authorList>
    </citation>
    <scope>NUCLEOTIDE SEQUENCE [LARGE SCALE GENOMIC DNA]</scope>
    <source>
        <strain evidence="2 3">DSM 15969</strain>
    </source>
</reference>
<evidence type="ECO:0000313" key="3">
    <source>
        <dbReference type="Proteomes" id="UP000295063"/>
    </source>
</evidence>
<feature type="signal peptide" evidence="1">
    <location>
        <begin position="1"/>
        <end position="24"/>
    </location>
</feature>
<proteinExistence type="predicted"/>
<keyword evidence="3" id="KW-1185">Reference proteome</keyword>
<dbReference type="EMBL" id="SLUI01000009">
    <property type="protein sequence ID" value="TCL36052.1"/>
    <property type="molecule type" value="Genomic_DNA"/>
</dbReference>
<protein>
    <recommendedName>
        <fullName evidence="4">Porin</fullName>
    </recommendedName>
</protein>
<dbReference type="Gene3D" id="2.40.160.10">
    <property type="entry name" value="Porin"/>
    <property type="match status" value="1"/>
</dbReference>
<evidence type="ECO:0008006" key="4">
    <source>
        <dbReference type="Google" id="ProtNLM"/>
    </source>
</evidence>
<evidence type="ECO:0000256" key="1">
    <source>
        <dbReference type="SAM" id="SignalP"/>
    </source>
</evidence>
<dbReference type="RefSeq" id="WP_132081603.1">
    <property type="nucleotide sequence ID" value="NZ_SLUI01000009.1"/>
</dbReference>
<organism evidence="2 3">
    <name type="scientific">Anaerospora hongkongensis</name>
    <dbReference type="NCBI Taxonomy" id="244830"/>
    <lineage>
        <taxon>Bacteria</taxon>
        <taxon>Bacillati</taxon>
        <taxon>Bacillota</taxon>
        <taxon>Negativicutes</taxon>
        <taxon>Selenomonadales</taxon>
        <taxon>Sporomusaceae</taxon>
        <taxon>Anaerospora</taxon>
    </lineage>
</organism>
<feature type="chain" id="PRO_5020967691" description="Porin" evidence="1">
    <location>
        <begin position="25"/>
        <end position="325"/>
    </location>
</feature>
<dbReference type="InterPro" id="IPR023614">
    <property type="entry name" value="Porin_dom_sf"/>
</dbReference>
<evidence type="ECO:0000313" key="2">
    <source>
        <dbReference type="EMBL" id="TCL36052.1"/>
    </source>
</evidence>